<organism evidence="1 2">
    <name type="scientific">Marinobacterium nitratireducens</name>
    <dbReference type="NCBI Taxonomy" id="518897"/>
    <lineage>
        <taxon>Bacteria</taxon>
        <taxon>Pseudomonadati</taxon>
        <taxon>Pseudomonadota</taxon>
        <taxon>Gammaproteobacteria</taxon>
        <taxon>Oceanospirillales</taxon>
        <taxon>Oceanospirillaceae</taxon>
        <taxon>Marinobacterium</taxon>
    </lineage>
</organism>
<dbReference type="RefSeq" id="WP_188857678.1">
    <property type="nucleotide sequence ID" value="NZ_BMLT01000001.1"/>
</dbReference>
<name>A0A917Z7B6_9GAMM</name>
<sequence length="63" mass="5873">MADPAFGLASKSALIAGATPGIGLAIAREYGAAGARLLAAPGGGFTAGENIVVDGGTTIGDGN</sequence>
<dbReference type="EMBL" id="BMLT01000001">
    <property type="protein sequence ID" value="GGO76462.1"/>
    <property type="molecule type" value="Genomic_DNA"/>
</dbReference>
<protein>
    <recommendedName>
        <fullName evidence="3">Short chain dehydrogenase</fullName>
    </recommendedName>
</protein>
<comment type="caution">
    <text evidence="1">The sequence shown here is derived from an EMBL/GenBank/DDBJ whole genome shotgun (WGS) entry which is preliminary data.</text>
</comment>
<gene>
    <name evidence="1" type="ORF">GCM10011348_03730</name>
</gene>
<keyword evidence="2" id="KW-1185">Reference proteome</keyword>
<evidence type="ECO:0000313" key="1">
    <source>
        <dbReference type="EMBL" id="GGO76462.1"/>
    </source>
</evidence>
<accession>A0A917Z7B6</accession>
<reference evidence="1 2" key="1">
    <citation type="journal article" date="2014" name="Int. J. Syst. Evol. Microbiol.">
        <title>Complete genome sequence of Corynebacterium casei LMG S-19264T (=DSM 44701T), isolated from a smear-ripened cheese.</title>
        <authorList>
            <consortium name="US DOE Joint Genome Institute (JGI-PGF)"/>
            <person name="Walter F."/>
            <person name="Albersmeier A."/>
            <person name="Kalinowski J."/>
            <person name="Ruckert C."/>
        </authorList>
    </citation>
    <scope>NUCLEOTIDE SEQUENCE [LARGE SCALE GENOMIC DNA]</scope>
    <source>
        <strain evidence="1 2">CGMCC 1.7286</strain>
    </source>
</reference>
<dbReference type="SUPFAM" id="SSF51735">
    <property type="entry name" value="NAD(P)-binding Rossmann-fold domains"/>
    <property type="match status" value="1"/>
</dbReference>
<proteinExistence type="predicted"/>
<dbReference type="AlphaFoldDB" id="A0A917Z7B6"/>
<dbReference type="InterPro" id="IPR036291">
    <property type="entry name" value="NAD(P)-bd_dom_sf"/>
</dbReference>
<evidence type="ECO:0008006" key="3">
    <source>
        <dbReference type="Google" id="ProtNLM"/>
    </source>
</evidence>
<dbReference type="Gene3D" id="3.40.50.720">
    <property type="entry name" value="NAD(P)-binding Rossmann-like Domain"/>
    <property type="match status" value="1"/>
</dbReference>
<evidence type="ECO:0000313" key="2">
    <source>
        <dbReference type="Proteomes" id="UP000599578"/>
    </source>
</evidence>
<dbReference type="Proteomes" id="UP000599578">
    <property type="component" value="Unassembled WGS sequence"/>
</dbReference>